<dbReference type="EMBL" id="CP022113">
    <property type="protein sequence ID" value="ASG25056.1"/>
    <property type="molecule type" value="Genomic_DNA"/>
</dbReference>
<dbReference type="GO" id="GO:0005524">
    <property type="term" value="F:ATP binding"/>
    <property type="evidence" value="ECO:0007669"/>
    <property type="project" value="InterPro"/>
</dbReference>
<dbReference type="GO" id="GO:0006508">
    <property type="term" value="P:proteolysis"/>
    <property type="evidence" value="ECO:0007669"/>
    <property type="project" value="UniProtKB-KW"/>
</dbReference>
<dbReference type="RefSeq" id="WP_088875446.1">
    <property type="nucleotide sequence ID" value="NZ_CP022113.1"/>
</dbReference>
<dbReference type="CDD" id="cd19481">
    <property type="entry name" value="RecA-like_protease"/>
    <property type="match status" value="1"/>
</dbReference>
<evidence type="ECO:0000313" key="3">
    <source>
        <dbReference type="EMBL" id="ASG25056.1"/>
    </source>
</evidence>
<dbReference type="InterPro" id="IPR003959">
    <property type="entry name" value="ATPase_AAA_core"/>
</dbReference>
<dbReference type="SUPFAM" id="SSF52540">
    <property type="entry name" value="P-loop containing nucleoside triphosphate hydrolases"/>
    <property type="match status" value="1"/>
</dbReference>
<proteinExistence type="predicted"/>
<dbReference type="AlphaFoldDB" id="A0A248K2S2"/>
<dbReference type="PANTHER" id="PTHR23077">
    <property type="entry name" value="AAA-FAMILY ATPASE"/>
    <property type="match status" value="1"/>
</dbReference>
<keyword evidence="3" id="KW-0645">Protease</keyword>
<accession>A0A248K2S2</accession>
<dbReference type="GO" id="GO:0008233">
    <property type="term" value="F:peptidase activity"/>
    <property type="evidence" value="ECO:0007669"/>
    <property type="project" value="UniProtKB-KW"/>
</dbReference>
<dbReference type="Pfam" id="PF00004">
    <property type="entry name" value="AAA"/>
    <property type="match status" value="1"/>
</dbReference>
<reference evidence="3 4" key="1">
    <citation type="submission" date="2017-06" db="EMBL/GenBank/DDBJ databases">
        <title>Complete genome sequence of Nitrospirillum amazonense strain CBAmC, an endophytic nitrogen-fixing and plant growth-promoting bacterium, isolated from sugarcane.</title>
        <authorList>
            <person name="Schwab S."/>
            <person name="dos Santos Teixeira K.R."/>
            <person name="Simoes Araujo J.L."/>
            <person name="Soares Vidal M."/>
            <person name="Borges de Freitas H.R."/>
            <person name="Rivello Crivelaro A.L."/>
            <person name="Bueno de Camargo Nunes A."/>
            <person name="dos Santos C.M."/>
            <person name="Palmeira da Silva Rosa D."/>
            <person name="da Silva Padilha D."/>
            <person name="da Silva E."/>
            <person name="Araujo Terra L."/>
            <person name="Soares Mendes V."/>
            <person name="Farinelli L."/>
            <person name="Magalhaes Cruz L."/>
            <person name="Baldani J.I."/>
        </authorList>
    </citation>
    <scope>NUCLEOTIDE SEQUENCE [LARGE SCALE GENOMIC DNA]</scope>
    <source>
        <strain evidence="3 4">CBAmC</strain>
    </source>
</reference>
<dbReference type="GO" id="GO:0016887">
    <property type="term" value="F:ATP hydrolysis activity"/>
    <property type="evidence" value="ECO:0007669"/>
    <property type="project" value="InterPro"/>
</dbReference>
<dbReference type="Gene3D" id="1.10.8.60">
    <property type="match status" value="1"/>
</dbReference>
<keyword evidence="4" id="KW-1185">Reference proteome</keyword>
<evidence type="ECO:0000259" key="2">
    <source>
        <dbReference type="SMART" id="SM00382"/>
    </source>
</evidence>
<evidence type="ECO:0000313" key="4">
    <source>
        <dbReference type="Proteomes" id="UP000197153"/>
    </source>
</evidence>
<evidence type="ECO:0000256" key="1">
    <source>
        <dbReference type="SAM" id="MobiDB-lite"/>
    </source>
</evidence>
<dbReference type="SMART" id="SM00382">
    <property type="entry name" value="AAA"/>
    <property type="match status" value="1"/>
</dbReference>
<feature type="region of interest" description="Disordered" evidence="1">
    <location>
        <begin position="226"/>
        <end position="247"/>
    </location>
</feature>
<dbReference type="Proteomes" id="UP000197153">
    <property type="component" value="Chromosome 4"/>
</dbReference>
<dbReference type="InterPro" id="IPR003593">
    <property type="entry name" value="AAA+_ATPase"/>
</dbReference>
<dbReference type="InterPro" id="IPR050168">
    <property type="entry name" value="AAA_ATPase_domain"/>
</dbReference>
<dbReference type="Gene3D" id="3.40.50.300">
    <property type="entry name" value="P-loop containing nucleotide triphosphate hydrolases"/>
    <property type="match status" value="1"/>
</dbReference>
<sequence length="509" mass="54186">MDNLDCLTIADVERLLDAAPAHPVLPIDVEFARRMILDTILGTDMDLQLGGTQSGDHQVIPDAQTAALLLVPSVDWLQPVRAALRHLLNNRAADDTVDHTDDPWMVPESPGPLSWNTAGAAVTDAWQRGRSVVGVAFSADDLPLEFWCLPRRGQARLPGPTNLQVMQFIDDRTGQWPSFSWELLPDPFASQVVPGDLALGWYDGITADDWLAAVRKSLATRASFQRGMQAATEAPPAPEVQGPPAGPTLDQLAGMDEAVAWGRQLAEDLADYRAGRIGWDAVEHGVVLAGPPGTGKTTFAAALARSCGVPLILGSHASWQAAGHQGEMLKTMNATFAEAAEASPCILFIDEIDGFTSRTASSNGYNSTYQRQIVNALLEHLDGVAGRPGVVVIGATNMPEVVEPALLRPGRLERVITIPVPDTAALIGIFRHHLGTDLPGADLFQVAAIAAAGGATGAHVTQWVRGARRAARKARRCMRLGDLMQQLASLDAATDETAIAILVPIGGMQ</sequence>
<dbReference type="InterPro" id="IPR027417">
    <property type="entry name" value="P-loop_NTPase"/>
</dbReference>
<gene>
    <name evidence="3" type="ORF">Y958_29220</name>
</gene>
<organism evidence="3 4">
    <name type="scientific">Nitrospirillum viridazoti CBAmc</name>
    <dbReference type="NCBI Taxonomy" id="1441467"/>
    <lineage>
        <taxon>Bacteria</taxon>
        <taxon>Pseudomonadati</taxon>
        <taxon>Pseudomonadota</taxon>
        <taxon>Alphaproteobacteria</taxon>
        <taxon>Rhodospirillales</taxon>
        <taxon>Azospirillaceae</taxon>
        <taxon>Nitrospirillum</taxon>
        <taxon>Nitrospirillum viridazoti</taxon>
    </lineage>
</organism>
<keyword evidence="3" id="KW-0378">Hydrolase</keyword>
<dbReference type="KEGG" id="nao:Y958_29220"/>
<name>A0A248K2S2_9PROT</name>
<feature type="domain" description="AAA+ ATPase" evidence="2">
    <location>
        <begin position="282"/>
        <end position="422"/>
    </location>
</feature>
<protein>
    <submittedName>
        <fullName evidence="3">ATP-dependent Zn protease</fullName>
    </submittedName>
</protein>